<protein>
    <submittedName>
        <fullName evidence="1">Uncharacterized protein</fullName>
    </submittedName>
</protein>
<name>A0A2P2NIR3_RHIMU</name>
<sequence>MLSFHAGLLTCTICLLHP</sequence>
<evidence type="ECO:0000313" key="1">
    <source>
        <dbReference type="EMBL" id="MBX42382.1"/>
    </source>
</evidence>
<reference evidence="1" key="1">
    <citation type="submission" date="2018-02" db="EMBL/GenBank/DDBJ databases">
        <title>Rhizophora mucronata_Transcriptome.</title>
        <authorList>
            <person name="Meera S.P."/>
            <person name="Sreeshan A."/>
            <person name="Augustine A."/>
        </authorList>
    </citation>
    <scope>NUCLEOTIDE SEQUENCE</scope>
    <source>
        <tissue evidence="1">Leaf</tissue>
    </source>
</reference>
<organism evidence="1">
    <name type="scientific">Rhizophora mucronata</name>
    <name type="common">Asiatic mangrove</name>
    <dbReference type="NCBI Taxonomy" id="61149"/>
    <lineage>
        <taxon>Eukaryota</taxon>
        <taxon>Viridiplantae</taxon>
        <taxon>Streptophyta</taxon>
        <taxon>Embryophyta</taxon>
        <taxon>Tracheophyta</taxon>
        <taxon>Spermatophyta</taxon>
        <taxon>Magnoliopsida</taxon>
        <taxon>eudicotyledons</taxon>
        <taxon>Gunneridae</taxon>
        <taxon>Pentapetalae</taxon>
        <taxon>rosids</taxon>
        <taxon>fabids</taxon>
        <taxon>Malpighiales</taxon>
        <taxon>Rhizophoraceae</taxon>
        <taxon>Rhizophora</taxon>
    </lineage>
</organism>
<dbReference type="AlphaFoldDB" id="A0A2P2NIR3"/>
<dbReference type="EMBL" id="GGEC01061898">
    <property type="protein sequence ID" value="MBX42382.1"/>
    <property type="molecule type" value="Transcribed_RNA"/>
</dbReference>
<accession>A0A2P2NIR3</accession>
<proteinExistence type="predicted"/>